<dbReference type="Pfam" id="PF24476">
    <property type="entry name" value="DUF7580"/>
    <property type="match status" value="1"/>
</dbReference>
<reference evidence="2" key="1">
    <citation type="submission" date="2020-01" db="EMBL/GenBank/DDBJ databases">
        <authorList>
            <consortium name="DOE Joint Genome Institute"/>
            <person name="Haridas S."/>
            <person name="Albert R."/>
            <person name="Binder M."/>
            <person name="Bloem J."/>
            <person name="Labutti K."/>
            <person name="Salamov A."/>
            <person name="Andreopoulos B."/>
            <person name="Baker S.E."/>
            <person name="Barry K."/>
            <person name="Bills G."/>
            <person name="Bluhm B.H."/>
            <person name="Cannon C."/>
            <person name="Castanera R."/>
            <person name="Culley D.E."/>
            <person name="Daum C."/>
            <person name="Ezra D."/>
            <person name="Gonzalez J.B."/>
            <person name="Henrissat B."/>
            <person name="Kuo A."/>
            <person name="Liang C."/>
            <person name="Lipzen A."/>
            <person name="Lutzoni F."/>
            <person name="Magnuson J."/>
            <person name="Mondo S."/>
            <person name="Nolan M."/>
            <person name="Ohm R."/>
            <person name="Pangilinan J."/>
            <person name="Park H.-J."/>
            <person name="Ramirez L."/>
            <person name="Alfaro M."/>
            <person name="Sun H."/>
            <person name="Tritt A."/>
            <person name="Yoshinaga Y."/>
            <person name="Zwiers L.-H."/>
            <person name="Turgeon B.G."/>
            <person name="Goodwin S.B."/>
            <person name="Spatafora J.W."/>
            <person name="Crous P.W."/>
            <person name="Grigoriev I.V."/>
        </authorList>
    </citation>
    <scope>NUCLEOTIDE SEQUENCE</scope>
    <source>
        <strain evidence="2">IPT5</strain>
    </source>
</reference>
<proteinExistence type="predicted"/>
<dbReference type="OrthoDB" id="5331891at2759"/>
<dbReference type="Proteomes" id="UP000799423">
    <property type="component" value="Unassembled WGS sequence"/>
</dbReference>
<keyword evidence="3" id="KW-1185">Reference proteome</keyword>
<dbReference type="EMBL" id="MU006298">
    <property type="protein sequence ID" value="KAF2852523.1"/>
    <property type="molecule type" value="Genomic_DNA"/>
</dbReference>
<dbReference type="PANTHER" id="PTHR35186">
    <property type="entry name" value="ANK_REP_REGION DOMAIN-CONTAINING PROTEIN"/>
    <property type="match status" value="1"/>
</dbReference>
<dbReference type="InterPro" id="IPR056002">
    <property type="entry name" value="DUF7580"/>
</dbReference>
<evidence type="ECO:0000313" key="3">
    <source>
        <dbReference type="Proteomes" id="UP000799423"/>
    </source>
</evidence>
<protein>
    <recommendedName>
        <fullName evidence="1">DUF7580 domain-containing protein</fullName>
    </recommendedName>
</protein>
<sequence length="193" mass="22132">MRYDAEEAQSVEDQLRSASKTSRALLHDNNTPWLNTHWRLRDIKYFGPNDSLDGNALKTLRVSSQLSSLTTEQSAMTCHIEDIQDTQSILSEELRYGINNVPLLFLGIALLEIAHWKPIEDQMTARDLNDEVFSARRIVSRPAQLGPIYQKVARKCLRCNFGAEPDLRKKKLQKAVYNDVICELESMIEKLEI</sequence>
<name>A0A6A7BAZ5_9PLEO</name>
<dbReference type="AlphaFoldDB" id="A0A6A7BAZ5"/>
<organism evidence="2 3">
    <name type="scientific">Plenodomus tracheiphilus IPT5</name>
    <dbReference type="NCBI Taxonomy" id="1408161"/>
    <lineage>
        <taxon>Eukaryota</taxon>
        <taxon>Fungi</taxon>
        <taxon>Dikarya</taxon>
        <taxon>Ascomycota</taxon>
        <taxon>Pezizomycotina</taxon>
        <taxon>Dothideomycetes</taxon>
        <taxon>Pleosporomycetidae</taxon>
        <taxon>Pleosporales</taxon>
        <taxon>Pleosporineae</taxon>
        <taxon>Leptosphaeriaceae</taxon>
        <taxon>Plenodomus</taxon>
    </lineage>
</organism>
<evidence type="ECO:0000313" key="2">
    <source>
        <dbReference type="EMBL" id="KAF2852523.1"/>
    </source>
</evidence>
<evidence type="ECO:0000259" key="1">
    <source>
        <dbReference type="Pfam" id="PF24476"/>
    </source>
</evidence>
<accession>A0A6A7BAZ5</accession>
<dbReference type="PANTHER" id="PTHR35186:SF4">
    <property type="entry name" value="PRION-INHIBITION AND PROPAGATION HELO DOMAIN-CONTAINING PROTEIN"/>
    <property type="match status" value="1"/>
</dbReference>
<gene>
    <name evidence="2" type="ORF">T440DRAFT_488081</name>
</gene>
<feature type="domain" description="DUF7580" evidence="1">
    <location>
        <begin position="22"/>
        <end position="189"/>
    </location>
</feature>